<keyword evidence="1" id="KW-0479">Metal-binding</keyword>
<dbReference type="Proteomes" id="UP001443914">
    <property type="component" value="Unassembled WGS sequence"/>
</dbReference>
<dbReference type="AlphaFoldDB" id="A0AAW1HKB2"/>
<dbReference type="EMBL" id="JBDFQZ010000011">
    <property type="protein sequence ID" value="KAK9676835.1"/>
    <property type="molecule type" value="Genomic_DNA"/>
</dbReference>
<evidence type="ECO:0000256" key="1">
    <source>
        <dbReference type="ARBA" id="ARBA00022723"/>
    </source>
</evidence>
<dbReference type="PANTHER" id="PTHR47718:SF18">
    <property type="entry name" value="PROTEIN FAR1-RELATED SEQUENCE 5-LIKE"/>
    <property type="match status" value="1"/>
</dbReference>
<keyword evidence="3" id="KW-0862">Zinc</keyword>
<keyword evidence="8" id="KW-1185">Reference proteome</keyword>
<feature type="compositionally biased region" description="Acidic residues" evidence="5">
    <location>
        <begin position="656"/>
        <end position="672"/>
    </location>
</feature>
<evidence type="ECO:0000313" key="7">
    <source>
        <dbReference type="EMBL" id="KAK9676835.1"/>
    </source>
</evidence>
<reference evidence="7" key="1">
    <citation type="submission" date="2024-03" db="EMBL/GenBank/DDBJ databases">
        <title>WGS assembly of Saponaria officinalis var. Norfolk2.</title>
        <authorList>
            <person name="Jenkins J."/>
            <person name="Shu S."/>
            <person name="Grimwood J."/>
            <person name="Barry K."/>
            <person name="Goodstein D."/>
            <person name="Schmutz J."/>
            <person name="Leebens-Mack J."/>
            <person name="Osbourn A."/>
        </authorList>
    </citation>
    <scope>NUCLEOTIDE SEQUENCE [LARGE SCALE GENOMIC DNA]</scope>
    <source>
        <strain evidence="7">JIC</strain>
    </source>
</reference>
<dbReference type="SMART" id="SM00575">
    <property type="entry name" value="ZnF_PMZ"/>
    <property type="match status" value="1"/>
</dbReference>
<sequence length="672" mass="77477">MNLQGVAGDEFCRIVESQFTPFIGQKFLDLEEVVVFYKIYALACGFDVRRYTTKKWRDGTVKSKLLVCNRQGFTYAKKVHKEKEFEGSSASQDGELILGDKQRRKTKVRRIGCQARIRVSGVKGLLVVDRFRAGHNHELVEVKDRHFQKLARRLHKYHKELILKIGATKTYKMCKEHVNGFENIGASLNDFKKFHRDVKCYINVRDGQLFIDRFKNLADTRDDFYFDYEVDVDNSLVRAVWADSTARRNYAVFGDAVSFKLTYSTNKYSMVFTPFTGVDNHKRSVTFCGALLFRENEESFTWLFKLPVKYGSNAKDYPDFLRKLNVVVWDDELEADAFDVRWAEIMAKHGVGQDRDWFQEVFKIRRQWVLAHCRDLIMGSVLRTTQRSESENSFVKKFENNSGTLVEFWMRFKSALDQQRHTQKKLDSEYRHSAPKLLTQQPIEIHGARVYTHELFEDFQQEVISSTSGLSARGFYERNGVEITNLKDTSQGKVFDIGFNPGTYQVTCTCMKFERCGLLCRHVISILSSNGVNSIPDVYIELTKLWSELYETVGLLKAGAKEDIETLCSLIREFRGKLDPTGEDLTKEQEIERLLGCNAVDEIKILPPKLAKNKGSGKRMLSSKTVAVAIKMAHHDKRNCPNPYAERPPPMPESSSDAEDNDEEVEEDNESE</sequence>
<dbReference type="PROSITE" id="PS50966">
    <property type="entry name" value="ZF_SWIM"/>
    <property type="match status" value="1"/>
</dbReference>
<organism evidence="7 8">
    <name type="scientific">Saponaria officinalis</name>
    <name type="common">Common soapwort</name>
    <name type="synonym">Lychnis saponaria</name>
    <dbReference type="NCBI Taxonomy" id="3572"/>
    <lineage>
        <taxon>Eukaryota</taxon>
        <taxon>Viridiplantae</taxon>
        <taxon>Streptophyta</taxon>
        <taxon>Embryophyta</taxon>
        <taxon>Tracheophyta</taxon>
        <taxon>Spermatophyta</taxon>
        <taxon>Magnoliopsida</taxon>
        <taxon>eudicotyledons</taxon>
        <taxon>Gunneridae</taxon>
        <taxon>Pentapetalae</taxon>
        <taxon>Caryophyllales</taxon>
        <taxon>Caryophyllaceae</taxon>
        <taxon>Caryophylleae</taxon>
        <taxon>Saponaria</taxon>
    </lineage>
</organism>
<feature type="region of interest" description="Disordered" evidence="5">
    <location>
        <begin position="634"/>
        <end position="672"/>
    </location>
</feature>
<evidence type="ECO:0000256" key="2">
    <source>
        <dbReference type="ARBA" id="ARBA00022771"/>
    </source>
</evidence>
<dbReference type="InterPro" id="IPR006564">
    <property type="entry name" value="Znf_PMZ"/>
</dbReference>
<comment type="caution">
    <text evidence="7">The sequence shown here is derived from an EMBL/GenBank/DDBJ whole genome shotgun (WGS) entry which is preliminary data.</text>
</comment>
<evidence type="ECO:0000256" key="4">
    <source>
        <dbReference type="PROSITE-ProRule" id="PRU00325"/>
    </source>
</evidence>
<dbReference type="InterPro" id="IPR007527">
    <property type="entry name" value="Znf_SWIM"/>
</dbReference>
<dbReference type="InterPro" id="IPR018289">
    <property type="entry name" value="MULE_transposase_dom"/>
</dbReference>
<dbReference type="GO" id="GO:0008270">
    <property type="term" value="F:zinc ion binding"/>
    <property type="evidence" value="ECO:0007669"/>
    <property type="project" value="UniProtKB-KW"/>
</dbReference>
<protein>
    <recommendedName>
        <fullName evidence="6">SWIM-type domain-containing protein</fullName>
    </recommendedName>
</protein>
<accession>A0AAW1HKB2</accession>
<feature type="domain" description="SWIM-type" evidence="6">
    <location>
        <begin position="493"/>
        <end position="531"/>
    </location>
</feature>
<dbReference type="Pfam" id="PF10551">
    <property type="entry name" value="MULE"/>
    <property type="match status" value="1"/>
</dbReference>
<dbReference type="PANTHER" id="PTHR47718">
    <property type="entry name" value="OS01G0519700 PROTEIN"/>
    <property type="match status" value="1"/>
</dbReference>
<evidence type="ECO:0000259" key="6">
    <source>
        <dbReference type="PROSITE" id="PS50966"/>
    </source>
</evidence>
<evidence type="ECO:0000256" key="3">
    <source>
        <dbReference type="ARBA" id="ARBA00022833"/>
    </source>
</evidence>
<keyword evidence="2 4" id="KW-0863">Zinc-finger</keyword>
<proteinExistence type="predicted"/>
<evidence type="ECO:0000313" key="8">
    <source>
        <dbReference type="Proteomes" id="UP001443914"/>
    </source>
</evidence>
<evidence type="ECO:0000256" key="5">
    <source>
        <dbReference type="SAM" id="MobiDB-lite"/>
    </source>
</evidence>
<dbReference type="InterPro" id="IPR004330">
    <property type="entry name" value="FAR1_DNA_bnd_dom"/>
</dbReference>
<dbReference type="Pfam" id="PF03101">
    <property type="entry name" value="FAR1"/>
    <property type="match status" value="1"/>
</dbReference>
<name>A0AAW1HKB2_SAPOF</name>
<dbReference type="Pfam" id="PF04434">
    <property type="entry name" value="SWIM"/>
    <property type="match status" value="1"/>
</dbReference>
<gene>
    <name evidence="7" type="ORF">RND81_11G104700</name>
</gene>